<dbReference type="Proteomes" id="UP000425916">
    <property type="component" value="Chromosome"/>
</dbReference>
<protein>
    <submittedName>
        <fullName evidence="2">Citrate transport</fullName>
    </submittedName>
</protein>
<feature type="transmembrane region" description="Helical" evidence="1">
    <location>
        <begin position="136"/>
        <end position="159"/>
    </location>
</feature>
<gene>
    <name evidence="2" type="ORF">MGLY_18440</name>
</gene>
<evidence type="ECO:0000256" key="1">
    <source>
        <dbReference type="SAM" id="Phobius"/>
    </source>
</evidence>
<feature type="transmembrane region" description="Helical" evidence="1">
    <location>
        <begin position="39"/>
        <end position="60"/>
    </location>
</feature>
<feature type="transmembrane region" description="Helical" evidence="1">
    <location>
        <begin position="214"/>
        <end position="232"/>
    </location>
</feature>
<keyword evidence="3" id="KW-1185">Reference proteome</keyword>
<evidence type="ECO:0000313" key="3">
    <source>
        <dbReference type="Proteomes" id="UP000425916"/>
    </source>
</evidence>
<feature type="transmembrane region" description="Helical" evidence="1">
    <location>
        <begin position="345"/>
        <end position="365"/>
    </location>
</feature>
<dbReference type="EMBL" id="CP046244">
    <property type="protein sequence ID" value="QGP92462.1"/>
    <property type="molecule type" value="Genomic_DNA"/>
</dbReference>
<feature type="transmembrane region" description="Helical" evidence="1">
    <location>
        <begin position="395"/>
        <end position="415"/>
    </location>
</feature>
<name>A0A6I5ZR48_9FIRM</name>
<dbReference type="InterPro" id="IPR031566">
    <property type="entry name" value="CitMHS_2"/>
</dbReference>
<sequence length="485" mass="53294">MEGMALKRLLLLVLLVSGSFLSLSGVAWASGGNELGHLLPWWSVLPFVGMLLSIAIFPLVNSHWWEHNMGKVSAFWALVFFIPFLIAFGSGTAFFQALEVYLLDYLPFIILLFGLFVVSGGIILRGTLQGTPAVNVLLLLVGTALASWVGTTGASMLLIRPVIRANEWRRYKAHIIIFFIFLVSNIGGSLTPVGDPPLFLGYLRGVPFFWTMRLIVPMGFNVIILLALYYILDSYFYRKESVPELKNEREPLRVEGLHNLIYLGIILAAVITSGILAKNPAFADLKTGALYGITLYRHGEEAVVLPYTNIIRDLAILLAAFLSWKTTSMDIRKDNRFTWGPIKEVATLFAGIFMTMIPALAILHARGAELGLTHPAQFFWAAGALSSFLDNAPTYLVFLTTAASLGAASGVPTTLGIVAPKMLMAVSCGAVFMGANTYIGNAPNFMVRSIAEENNIRMPSFFGYMAWSAGILIPLFIMDTLIFFR</sequence>
<feature type="transmembrane region" description="Helical" evidence="1">
    <location>
        <begin position="461"/>
        <end position="484"/>
    </location>
</feature>
<dbReference type="Pfam" id="PF16980">
    <property type="entry name" value="CitMHS_2"/>
    <property type="match status" value="1"/>
</dbReference>
<accession>A0A6I5ZR48</accession>
<evidence type="ECO:0000313" key="2">
    <source>
        <dbReference type="EMBL" id="QGP92462.1"/>
    </source>
</evidence>
<feature type="transmembrane region" description="Helical" evidence="1">
    <location>
        <begin position="105"/>
        <end position="124"/>
    </location>
</feature>
<keyword evidence="1" id="KW-1133">Transmembrane helix</keyword>
<dbReference type="AlphaFoldDB" id="A0A6I5ZR48"/>
<feature type="transmembrane region" description="Helical" evidence="1">
    <location>
        <begin position="72"/>
        <end position="93"/>
    </location>
</feature>
<reference evidence="2 3" key="1">
    <citation type="submission" date="2019-11" db="EMBL/GenBank/DDBJ databases">
        <title>Genome sequence of Moorella glycerini DSM11254.</title>
        <authorList>
            <person name="Poehlein A."/>
            <person name="Boeer T."/>
            <person name="Daniel R."/>
        </authorList>
    </citation>
    <scope>NUCLEOTIDE SEQUENCE [LARGE SCALE GENOMIC DNA]</scope>
    <source>
        <strain evidence="2 3">DSM 11254</strain>
    </source>
</reference>
<keyword evidence="1" id="KW-0812">Transmembrane</keyword>
<feature type="transmembrane region" description="Helical" evidence="1">
    <location>
        <begin position="422"/>
        <end position="441"/>
    </location>
</feature>
<keyword evidence="1" id="KW-0472">Membrane</keyword>
<organism evidence="2 3">
    <name type="scientific">Neomoorella glycerini</name>
    <dbReference type="NCBI Taxonomy" id="55779"/>
    <lineage>
        <taxon>Bacteria</taxon>
        <taxon>Bacillati</taxon>
        <taxon>Bacillota</taxon>
        <taxon>Clostridia</taxon>
        <taxon>Neomoorellales</taxon>
        <taxon>Neomoorellaceae</taxon>
        <taxon>Neomoorella</taxon>
    </lineage>
</organism>
<proteinExistence type="predicted"/>
<feature type="transmembrane region" description="Helical" evidence="1">
    <location>
        <begin position="260"/>
        <end position="277"/>
    </location>
</feature>
<dbReference type="OrthoDB" id="9765532at2"/>
<feature type="transmembrane region" description="Helical" evidence="1">
    <location>
        <begin position="171"/>
        <end position="193"/>
    </location>
</feature>